<proteinExistence type="predicted"/>
<reference evidence="2 3" key="1">
    <citation type="submission" date="2017-02" db="EMBL/GenBank/DDBJ databases">
        <title>Complete genome sequences of Mycobacterium kansasii strains isolated from rhesus macaques.</title>
        <authorList>
            <person name="Panda A."/>
            <person name="Nagaraj S."/>
            <person name="Zhao X."/>
            <person name="Tettelin H."/>
            <person name="Detolla L.J."/>
        </authorList>
    </citation>
    <scope>NUCLEOTIDE SEQUENCE [LARGE SCALE GENOMIC DNA]</scope>
    <source>
        <strain evidence="2 3">11-3469</strain>
    </source>
</reference>
<gene>
    <name evidence="2" type="ORF">BZL29_5479</name>
</gene>
<sequence length="147" mass="13424">MASRAARAAETGTDGNTVRSSADSRFSFSGASGGGAGRAGGAMRADAGRGVAAAGALPAGPNGARPVAAREPALDAALCPLLGPAPADAAGAAVPPDIPRAAAGIPPAAAGAIGCDDDPSSPCDGPDGAVGCADGTDGASVAAAGFT</sequence>
<comment type="caution">
    <text evidence="2">The sequence shown here is derived from an EMBL/GenBank/DDBJ whole genome shotgun (WGS) entry which is preliminary data.</text>
</comment>
<name>A0A1V3WXR9_MYCKA</name>
<feature type="compositionally biased region" description="Low complexity" evidence="1">
    <location>
        <begin position="19"/>
        <end position="30"/>
    </location>
</feature>
<dbReference type="EMBL" id="MVBN01000006">
    <property type="protein sequence ID" value="OOK71051.1"/>
    <property type="molecule type" value="Genomic_DNA"/>
</dbReference>
<evidence type="ECO:0000313" key="3">
    <source>
        <dbReference type="Proteomes" id="UP000188532"/>
    </source>
</evidence>
<organism evidence="2 3">
    <name type="scientific">Mycobacterium kansasii</name>
    <dbReference type="NCBI Taxonomy" id="1768"/>
    <lineage>
        <taxon>Bacteria</taxon>
        <taxon>Bacillati</taxon>
        <taxon>Actinomycetota</taxon>
        <taxon>Actinomycetes</taxon>
        <taxon>Mycobacteriales</taxon>
        <taxon>Mycobacteriaceae</taxon>
        <taxon>Mycobacterium</taxon>
    </lineage>
</organism>
<dbReference type="AlphaFoldDB" id="A0A1V3WXR9"/>
<protein>
    <submittedName>
        <fullName evidence="2">Uncharacterized protein</fullName>
    </submittedName>
</protein>
<feature type="compositionally biased region" description="Gly residues" evidence="1">
    <location>
        <begin position="31"/>
        <end position="40"/>
    </location>
</feature>
<dbReference type="Proteomes" id="UP000188532">
    <property type="component" value="Unassembled WGS sequence"/>
</dbReference>
<accession>A0A1V3WXR9</accession>
<feature type="region of interest" description="Disordered" evidence="1">
    <location>
        <begin position="1"/>
        <end position="45"/>
    </location>
</feature>
<evidence type="ECO:0000313" key="2">
    <source>
        <dbReference type="EMBL" id="OOK71051.1"/>
    </source>
</evidence>
<evidence type="ECO:0000256" key="1">
    <source>
        <dbReference type="SAM" id="MobiDB-lite"/>
    </source>
</evidence>